<comment type="subcellular location">
    <subcellularLocation>
        <location evidence="1">Nucleus</location>
    </subcellularLocation>
</comment>
<dbReference type="Gene3D" id="2.20.70.10">
    <property type="match status" value="1"/>
</dbReference>
<keyword evidence="5" id="KW-0539">Nucleus</keyword>
<gene>
    <name evidence="8" type="ORF">X943_002136</name>
</gene>
<dbReference type="AlphaFoldDB" id="A0AAD9G774"/>
<dbReference type="InterPro" id="IPR000690">
    <property type="entry name" value="Matrin/U1-C_Znf_C2H2"/>
</dbReference>
<feature type="region of interest" description="Disordered" evidence="6">
    <location>
        <begin position="371"/>
        <end position="392"/>
    </location>
</feature>
<evidence type="ECO:0000256" key="6">
    <source>
        <dbReference type="SAM" id="MobiDB-lite"/>
    </source>
</evidence>
<dbReference type="PANTHER" id="PTHR13173:SF10">
    <property type="entry name" value="WW DOMAIN-BINDING PROTEIN 4"/>
    <property type="match status" value="1"/>
</dbReference>
<dbReference type="SMART" id="SM00451">
    <property type="entry name" value="ZnF_U1"/>
    <property type="match status" value="1"/>
</dbReference>
<dbReference type="GO" id="GO:0003723">
    <property type="term" value="F:RNA binding"/>
    <property type="evidence" value="ECO:0007669"/>
    <property type="project" value="TreeGrafter"/>
</dbReference>
<dbReference type="GO" id="GO:0071011">
    <property type="term" value="C:precatalytic spliceosome"/>
    <property type="evidence" value="ECO:0007669"/>
    <property type="project" value="TreeGrafter"/>
</dbReference>
<keyword evidence="9" id="KW-1185">Reference proteome</keyword>
<keyword evidence="2" id="KW-0479">Metal-binding</keyword>
<protein>
    <recommendedName>
        <fullName evidence="7">Matrin-type domain-containing protein</fullName>
    </recommendedName>
</protein>
<evidence type="ECO:0000256" key="1">
    <source>
        <dbReference type="ARBA" id="ARBA00004123"/>
    </source>
</evidence>
<evidence type="ECO:0000256" key="2">
    <source>
        <dbReference type="ARBA" id="ARBA00022723"/>
    </source>
</evidence>
<feature type="region of interest" description="Disordered" evidence="6">
    <location>
        <begin position="259"/>
        <end position="297"/>
    </location>
</feature>
<reference evidence="8" key="1">
    <citation type="journal article" date="2014" name="Nucleic Acids Res.">
        <title>The evolutionary dynamics of variant antigen genes in Babesia reveal a history of genomic innovation underlying host-parasite interaction.</title>
        <authorList>
            <person name="Jackson A.P."/>
            <person name="Otto T.D."/>
            <person name="Darby A."/>
            <person name="Ramaprasad A."/>
            <person name="Xia D."/>
            <person name="Echaide I.E."/>
            <person name="Farber M."/>
            <person name="Gahlot S."/>
            <person name="Gamble J."/>
            <person name="Gupta D."/>
            <person name="Gupta Y."/>
            <person name="Jackson L."/>
            <person name="Malandrin L."/>
            <person name="Malas T.B."/>
            <person name="Moussa E."/>
            <person name="Nair M."/>
            <person name="Reid A.J."/>
            <person name="Sanders M."/>
            <person name="Sharma J."/>
            <person name="Tracey A."/>
            <person name="Quail M.A."/>
            <person name="Weir W."/>
            <person name="Wastling J.M."/>
            <person name="Hall N."/>
            <person name="Willadsen P."/>
            <person name="Lingelbach K."/>
            <person name="Shiels B."/>
            <person name="Tait A."/>
            <person name="Berriman M."/>
            <person name="Allred D.R."/>
            <person name="Pain A."/>
        </authorList>
    </citation>
    <scope>NUCLEOTIDE SEQUENCE</scope>
    <source>
        <strain evidence="8">1802A</strain>
    </source>
</reference>
<dbReference type="Pfam" id="PF06220">
    <property type="entry name" value="zf-U1"/>
    <property type="match status" value="1"/>
</dbReference>
<dbReference type="PANTHER" id="PTHR13173">
    <property type="entry name" value="WW DOMAIN BINDING PROTEIN 4"/>
    <property type="match status" value="1"/>
</dbReference>
<dbReference type="InterPro" id="IPR003604">
    <property type="entry name" value="Matrin/U1-like-C_Znf_C2H2"/>
</dbReference>
<dbReference type="Proteomes" id="UP001195914">
    <property type="component" value="Unassembled WGS sequence"/>
</dbReference>
<comment type="caution">
    <text evidence="8">The sequence shown here is derived from an EMBL/GenBank/DDBJ whole genome shotgun (WGS) entry which is preliminary data.</text>
</comment>
<evidence type="ECO:0000259" key="7">
    <source>
        <dbReference type="PROSITE" id="PS50171"/>
    </source>
</evidence>
<evidence type="ECO:0000256" key="3">
    <source>
        <dbReference type="ARBA" id="ARBA00022771"/>
    </source>
</evidence>
<dbReference type="InterPro" id="IPR040023">
    <property type="entry name" value="WBP4"/>
</dbReference>
<accession>A0AAD9G774</accession>
<keyword evidence="3" id="KW-0863">Zinc-finger</keyword>
<sequence>MTDYWVSSKKHYCEVCKCWISGSTLNVKNHEASARHISSLRKKLIDSHRRQLEKKEQDEFEKAEIARLNAVTVDGSGSLEEIGNTGLTSSPILMYGRVLRPPVDKEKEQARIAETIDRVLSGAPVNDPDTTAKTTWMAFIDHEDGTLTYYNNNTGIKTKKRPHDFDGVLPSASSSLTSNWVLKFDPSRGARYYQNTHTGEIRWMDHQPTLSPSVPDGSKETMKTASIAVSTSSTPTPAVKTETQIKIKLEPVEPAECTKATSLDHNAHVKSEPEDGPSPADPYAPSNQGMPSEPVKPTVQYTTHIGQWEVVKPEDSVFGNSIVSLEPYLNPPKDPPREPDMFDVIREATYETPLLNMDDLQLQEKRTFEKKLNTTDSEEPVQFVKRKLPKKK</sequence>
<organism evidence="8 9">
    <name type="scientific">Babesia divergens</name>
    <dbReference type="NCBI Taxonomy" id="32595"/>
    <lineage>
        <taxon>Eukaryota</taxon>
        <taxon>Sar</taxon>
        <taxon>Alveolata</taxon>
        <taxon>Apicomplexa</taxon>
        <taxon>Aconoidasida</taxon>
        <taxon>Piroplasmida</taxon>
        <taxon>Babesiidae</taxon>
        <taxon>Babesia</taxon>
    </lineage>
</organism>
<dbReference type="InterPro" id="IPR013085">
    <property type="entry name" value="U1-CZ_Znf_C2H2"/>
</dbReference>
<evidence type="ECO:0000256" key="4">
    <source>
        <dbReference type="ARBA" id="ARBA00022833"/>
    </source>
</evidence>
<evidence type="ECO:0000256" key="5">
    <source>
        <dbReference type="ARBA" id="ARBA00023242"/>
    </source>
</evidence>
<feature type="domain" description="Matrin-type" evidence="7">
    <location>
        <begin position="11"/>
        <end position="42"/>
    </location>
</feature>
<evidence type="ECO:0000313" key="8">
    <source>
        <dbReference type="EMBL" id="KAK1933092.1"/>
    </source>
</evidence>
<evidence type="ECO:0000313" key="9">
    <source>
        <dbReference type="Proteomes" id="UP001195914"/>
    </source>
</evidence>
<reference evidence="8" key="2">
    <citation type="submission" date="2021-05" db="EMBL/GenBank/DDBJ databases">
        <authorList>
            <person name="Pain A."/>
        </authorList>
    </citation>
    <scope>NUCLEOTIDE SEQUENCE</scope>
    <source>
        <strain evidence="8">1802A</strain>
    </source>
</reference>
<dbReference type="GO" id="GO:0000398">
    <property type="term" value="P:mRNA splicing, via spliceosome"/>
    <property type="evidence" value="ECO:0007669"/>
    <property type="project" value="InterPro"/>
</dbReference>
<name>A0AAD9G774_BABDI</name>
<dbReference type="GO" id="GO:0008270">
    <property type="term" value="F:zinc ion binding"/>
    <property type="evidence" value="ECO:0007669"/>
    <property type="project" value="UniProtKB-KW"/>
</dbReference>
<keyword evidence="4" id="KW-0862">Zinc</keyword>
<dbReference type="PROSITE" id="PS50171">
    <property type="entry name" value="ZF_MATRIN"/>
    <property type="match status" value="1"/>
</dbReference>
<proteinExistence type="predicted"/>
<dbReference type="EMBL" id="JAHBMH010000073">
    <property type="protein sequence ID" value="KAK1933092.1"/>
    <property type="molecule type" value="Genomic_DNA"/>
</dbReference>